<proteinExistence type="inferred from homology"/>
<dbReference type="AlphaFoldDB" id="A0A7I8J4X8"/>
<evidence type="ECO:0000256" key="3">
    <source>
        <dbReference type="ARBA" id="ARBA00022490"/>
    </source>
</evidence>
<evidence type="ECO:0000256" key="6">
    <source>
        <dbReference type="SAM" id="MobiDB-lite"/>
    </source>
</evidence>
<gene>
    <name evidence="8" type="ORF">SI7747_08010829</name>
</gene>
<evidence type="ECO:0000256" key="5">
    <source>
        <dbReference type="PROSITE-ProRule" id="PRU01131"/>
    </source>
</evidence>
<reference evidence="8 9" key="1">
    <citation type="submission" date="2019-12" db="EMBL/GenBank/DDBJ databases">
        <authorList>
            <person name="Scholz U."/>
            <person name="Mascher M."/>
            <person name="Fiebig A."/>
        </authorList>
    </citation>
    <scope>NUCLEOTIDE SEQUENCE</scope>
</reference>
<name>A0A7I8J4X8_SPIIN</name>
<feature type="region of interest" description="Disordered" evidence="6">
    <location>
        <begin position="1"/>
        <end position="66"/>
    </location>
</feature>
<feature type="region of interest" description="Disordered" evidence="6">
    <location>
        <begin position="131"/>
        <end position="152"/>
    </location>
</feature>
<dbReference type="PANTHER" id="PTHR33059:SF4">
    <property type="entry name" value="FCS-LIKE ZINC FINGER 5"/>
    <property type="match status" value="1"/>
</dbReference>
<evidence type="ECO:0000256" key="2">
    <source>
        <dbReference type="ARBA" id="ARBA00009374"/>
    </source>
</evidence>
<sequence length="152" mass="17067">MLLGKRARPAMQRTTSLLEINSGEAPQRPRFESPATEGLKAEMAGDRRRRQQQQPENAPPVSHLLPPWIQRRSSMDAPVVPAPFLRICGLCKRRLGPGKDTFMYRGDVAFCSMECRQRRMNLDERKERCSVASRKDDVEAGTSVEVEATAAA</sequence>
<dbReference type="Pfam" id="PF04570">
    <property type="entry name" value="zf-FLZ"/>
    <property type="match status" value="1"/>
</dbReference>
<evidence type="ECO:0000259" key="7">
    <source>
        <dbReference type="PROSITE" id="PS51795"/>
    </source>
</evidence>
<dbReference type="Proteomes" id="UP001189122">
    <property type="component" value="Unassembled WGS sequence"/>
</dbReference>
<keyword evidence="9" id="KW-1185">Reference proteome</keyword>
<feature type="domain" description="FLZ-type" evidence="7">
    <location>
        <begin position="83"/>
        <end position="127"/>
    </location>
</feature>
<evidence type="ECO:0000313" key="9">
    <source>
        <dbReference type="Proteomes" id="UP001189122"/>
    </source>
</evidence>
<protein>
    <recommendedName>
        <fullName evidence="7">FLZ-type domain-containing protein</fullName>
    </recommendedName>
</protein>
<keyword evidence="4" id="KW-0479">Metal-binding</keyword>
<dbReference type="PROSITE" id="PS51795">
    <property type="entry name" value="ZF_FLZ"/>
    <property type="match status" value="1"/>
</dbReference>
<evidence type="ECO:0000256" key="1">
    <source>
        <dbReference type="ARBA" id="ARBA00004496"/>
    </source>
</evidence>
<comment type="subcellular location">
    <subcellularLocation>
        <location evidence="1">Cytoplasm</location>
    </subcellularLocation>
</comment>
<keyword evidence="3" id="KW-0963">Cytoplasm</keyword>
<organism evidence="8">
    <name type="scientific">Spirodela intermedia</name>
    <name type="common">Intermediate duckweed</name>
    <dbReference type="NCBI Taxonomy" id="51605"/>
    <lineage>
        <taxon>Eukaryota</taxon>
        <taxon>Viridiplantae</taxon>
        <taxon>Streptophyta</taxon>
        <taxon>Embryophyta</taxon>
        <taxon>Tracheophyta</taxon>
        <taxon>Spermatophyta</taxon>
        <taxon>Magnoliopsida</taxon>
        <taxon>Liliopsida</taxon>
        <taxon>Araceae</taxon>
        <taxon>Lemnoideae</taxon>
        <taxon>Spirodela</taxon>
    </lineage>
</organism>
<dbReference type="InterPro" id="IPR007650">
    <property type="entry name" value="Zf-FLZ_dom"/>
</dbReference>
<dbReference type="GO" id="GO:0005737">
    <property type="term" value="C:cytoplasm"/>
    <property type="evidence" value="ECO:0007669"/>
    <property type="project" value="UniProtKB-SubCell"/>
</dbReference>
<comment type="similarity">
    <text evidence="2">Belongs to the FLZ family.</text>
</comment>
<dbReference type="PANTHER" id="PTHR33059">
    <property type="entry name" value="FCS-LIKE ZINC FINGER 5"/>
    <property type="match status" value="1"/>
</dbReference>
<dbReference type="GO" id="GO:0046872">
    <property type="term" value="F:metal ion binding"/>
    <property type="evidence" value="ECO:0007669"/>
    <property type="project" value="UniProtKB-KW"/>
</dbReference>
<dbReference type="EMBL" id="LR743595">
    <property type="protein sequence ID" value="CAA2625025.1"/>
    <property type="molecule type" value="Genomic_DNA"/>
</dbReference>
<accession>A0A7I8J4X8</accession>
<evidence type="ECO:0000256" key="4">
    <source>
        <dbReference type="ARBA" id="ARBA00022723"/>
    </source>
</evidence>
<dbReference type="EMBL" id="CACRZD030000008">
    <property type="protein sequence ID" value="CAA6664440.1"/>
    <property type="molecule type" value="Genomic_DNA"/>
</dbReference>
<feature type="zinc finger region" description="FLZ-type" evidence="5">
    <location>
        <begin position="83"/>
        <end position="127"/>
    </location>
</feature>
<evidence type="ECO:0000313" key="8">
    <source>
        <dbReference type="EMBL" id="CAA2625025.1"/>
    </source>
</evidence>